<evidence type="ECO:0000256" key="5">
    <source>
        <dbReference type="ARBA" id="ARBA00022691"/>
    </source>
</evidence>
<name>A0A1F8BNL9_9BACT</name>
<keyword evidence="2 6" id="KW-0698">rRNA processing</keyword>
<comment type="subcellular location">
    <subcellularLocation>
        <location evidence="6">Cytoplasm</location>
    </subcellularLocation>
</comment>
<evidence type="ECO:0000256" key="6">
    <source>
        <dbReference type="HAMAP-Rule" id="MF_01007"/>
    </source>
</evidence>
<dbReference type="STRING" id="1802521.A2893_04855"/>
<reference evidence="7 8" key="1">
    <citation type="journal article" date="2016" name="Nat. Commun.">
        <title>Thousands of microbial genomes shed light on interconnected biogeochemical processes in an aquifer system.</title>
        <authorList>
            <person name="Anantharaman K."/>
            <person name="Brown C.T."/>
            <person name="Hug L.A."/>
            <person name="Sharon I."/>
            <person name="Castelle C.J."/>
            <person name="Probst A.J."/>
            <person name="Thomas B.C."/>
            <person name="Singh A."/>
            <person name="Wilkins M.J."/>
            <person name="Karaoz U."/>
            <person name="Brodie E.L."/>
            <person name="Williams K.H."/>
            <person name="Hubbard S.S."/>
            <person name="Banfield J.F."/>
        </authorList>
    </citation>
    <scope>NUCLEOTIDE SEQUENCE [LARGE SCALE GENOMIC DNA]</scope>
</reference>
<comment type="similarity">
    <text evidence="1 6">Belongs to the methyltransferase superfamily. RsmH family.</text>
</comment>
<dbReference type="Pfam" id="PF01795">
    <property type="entry name" value="Methyltransf_5"/>
    <property type="match status" value="1"/>
</dbReference>
<dbReference type="HAMAP" id="MF_01007">
    <property type="entry name" value="16SrRNA_methyltr_H"/>
    <property type="match status" value="1"/>
</dbReference>
<comment type="function">
    <text evidence="6">Specifically methylates the N4 position of cytidine in position 1402 (C1402) of 16S rRNA.</text>
</comment>
<dbReference type="SUPFAM" id="SSF53335">
    <property type="entry name" value="S-adenosyl-L-methionine-dependent methyltransferases"/>
    <property type="match status" value="1"/>
</dbReference>
<proteinExistence type="inferred from homology"/>
<keyword evidence="5 6" id="KW-0949">S-adenosyl-L-methionine</keyword>
<gene>
    <name evidence="6" type="primary">rsmH</name>
    <name evidence="7" type="ORF">A2893_04855</name>
</gene>
<evidence type="ECO:0000313" key="7">
    <source>
        <dbReference type="EMBL" id="OGM64955.1"/>
    </source>
</evidence>
<dbReference type="NCBIfam" id="TIGR00006">
    <property type="entry name" value="16S rRNA (cytosine(1402)-N(4))-methyltransferase RsmH"/>
    <property type="match status" value="1"/>
</dbReference>
<dbReference type="EC" id="2.1.1.199" evidence="6"/>
<evidence type="ECO:0000256" key="3">
    <source>
        <dbReference type="ARBA" id="ARBA00022603"/>
    </source>
</evidence>
<dbReference type="PANTHER" id="PTHR11265">
    <property type="entry name" value="S-ADENOSYL-METHYLTRANSFERASE MRAW"/>
    <property type="match status" value="1"/>
</dbReference>
<dbReference type="Proteomes" id="UP000176725">
    <property type="component" value="Unassembled WGS sequence"/>
</dbReference>
<dbReference type="SUPFAM" id="SSF81799">
    <property type="entry name" value="Putative methyltransferase TM0872, insert domain"/>
    <property type="match status" value="1"/>
</dbReference>
<dbReference type="InterPro" id="IPR023397">
    <property type="entry name" value="SAM-dep_MeTrfase_MraW_recog"/>
</dbReference>
<dbReference type="GO" id="GO:0070475">
    <property type="term" value="P:rRNA base methylation"/>
    <property type="evidence" value="ECO:0007669"/>
    <property type="project" value="UniProtKB-UniRule"/>
</dbReference>
<organism evidence="7 8">
    <name type="scientific">Candidatus Woesebacteria bacterium RIFCSPLOWO2_01_FULL_39_25</name>
    <dbReference type="NCBI Taxonomy" id="1802521"/>
    <lineage>
        <taxon>Bacteria</taxon>
        <taxon>Candidatus Woeseibacteriota</taxon>
    </lineage>
</organism>
<feature type="binding site" evidence="6">
    <location>
        <position position="98"/>
    </location>
    <ligand>
        <name>S-adenosyl-L-methionine</name>
        <dbReference type="ChEBI" id="CHEBI:59789"/>
    </ligand>
</feature>
<comment type="catalytic activity">
    <reaction evidence="6">
        <text>cytidine(1402) in 16S rRNA + S-adenosyl-L-methionine = N(4)-methylcytidine(1402) in 16S rRNA + S-adenosyl-L-homocysteine + H(+)</text>
        <dbReference type="Rhea" id="RHEA:42928"/>
        <dbReference type="Rhea" id="RHEA-COMP:10286"/>
        <dbReference type="Rhea" id="RHEA-COMP:10287"/>
        <dbReference type="ChEBI" id="CHEBI:15378"/>
        <dbReference type="ChEBI" id="CHEBI:57856"/>
        <dbReference type="ChEBI" id="CHEBI:59789"/>
        <dbReference type="ChEBI" id="CHEBI:74506"/>
        <dbReference type="ChEBI" id="CHEBI:82748"/>
        <dbReference type="EC" id="2.1.1.199"/>
    </reaction>
</comment>
<sequence>MKKLKEAKELHEPVLLNEVLEALRVKEIARSKKACYIDATVGLGGHTREIVKAGARVLGIEADLYSLEIARERLKEACPTLESDDHFQGSFILTHGNFIEIEKIAKDNGFESVEGILFDLGISSFQLEGKNAGFSFQDPLAPLDMRIDPVSNKVKASDLLKVLNETQLIELFTVVLNTAKSRLVAKAIVRERAKKDIQTVGDFLYTIRGIFRPKRGQNVATLPFLALRIAVNSELENLKITLPAAFNLLNLGGKLVVICFHSGEDRIVKHFFITKEKEGVARLLTKKPIVPSYEEIQRNPRARSAKMRILEKI</sequence>
<keyword evidence="6" id="KW-0963">Cytoplasm</keyword>
<protein>
    <recommendedName>
        <fullName evidence="6">Ribosomal RNA small subunit methyltransferase H</fullName>
        <ecNumber evidence="6">2.1.1.199</ecNumber>
    </recommendedName>
    <alternativeName>
        <fullName evidence="6">16S rRNA m(4)C1402 methyltransferase</fullName>
    </alternativeName>
    <alternativeName>
        <fullName evidence="6">rRNA (cytosine-N(4)-)-methyltransferase RsmH</fullName>
    </alternativeName>
</protein>
<dbReference type="GO" id="GO:0005737">
    <property type="term" value="C:cytoplasm"/>
    <property type="evidence" value="ECO:0007669"/>
    <property type="project" value="UniProtKB-SubCell"/>
</dbReference>
<keyword evidence="3 6" id="KW-0489">Methyltransferase</keyword>
<dbReference type="InterPro" id="IPR002903">
    <property type="entry name" value="RsmH"/>
</dbReference>
<evidence type="ECO:0000256" key="2">
    <source>
        <dbReference type="ARBA" id="ARBA00022552"/>
    </source>
</evidence>
<feature type="binding site" evidence="6">
    <location>
        <position position="119"/>
    </location>
    <ligand>
        <name>S-adenosyl-L-methionine</name>
        <dbReference type="ChEBI" id="CHEBI:59789"/>
    </ligand>
</feature>
<comment type="caution">
    <text evidence="7">The sequence shown here is derived from an EMBL/GenBank/DDBJ whole genome shotgun (WGS) entry which is preliminary data.</text>
</comment>
<accession>A0A1F8BNL9</accession>
<dbReference type="InterPro" id="IPR029063">
    <property type="entry name" value="SAM-dependent_MTases_sf"/>
</dbReference>
<evidence type="ECO:0000256" key="1">
    <source>
        <dbReference type="ARBA" id="ARBA00010396"/>
    </source>
</evidence>
<dbReference type="EMBL" id="MGHH01000007">
    <property type="protein sequence ID" value="OGM64955.1"/>
    <property type="molecule type" value="Genomic_DNA"/>
</dbReference>
<feature type="binding site" evidence="6">
    <location>
        <begin position="44"/>
        <end position="46"/>
    </location>
    <ligand>
        <name>S-adenosyl-L-methionine</name>
        <dbReference type="ChEBI" id="CHEBI:59789"/>
    </ligand>
</feature>
<evidence type="ECO:0000313" key="8">
    <source>
        <dbReference type="Proteomes" id="UP000176725"/>
    </source>
</evidence>
<feature type="binding site" evidence="6">
    <location>
        <position position="126"/>
    </location>
    <ligand>
        <name>S-adenosyl-L-methionine</name>
        <dbReference type="ChEBI" id="CHEBI:59789"/>
    </ligand>
</feature>
<feature type="binding site" evidence="6">
    <location>
        <position position="61"/>
    </location>
    <ligand>
        <name>S-adenosyl-L-methionine</name>
        <dbReference type="ChEBI" id="CHEBI:59789"/>
    </ligand>
</feature>
<dbReference type="Gene3D" id="1.10.150.170">
    <property type="entry name" value="Putative methyltransferase TM0872, insert domain"/>
    <property type="match status" value="1"/>
</dbReference>
<evidence type="ECO:0000256" key="4">
    <source>
        <dbReference type="ARBA" id="ARBA00022679"/>
    </source>
</evidence>
<keyword evidence="4 6" id="KW-0808">Transferase</keyword>
<dbReference type="GO" id="GO:0071424">
    <property type="term" value="F:rRNA (cytosine-N4-)-methyltransferase activity"/>
    <property type="evidence" value="ECO:0007669"/>
    <property type="project" value="UniProtKB-UniRule"/>
</dbReference>
<dbReference type="PANTHER" id="PTHR11265:SF0">
    <property type="entry name" value="12S RRNA N4-METHYLCYTIDINE METHYLTRANSFERASE"/>
    <property type="match status" value="1"/>
</dbReference>
<dbReference type="PIRSF" id="PIRSF004486">
    <property type="entry name" value="MraW"/>
    <property type="match status" value="1"/>
</dbReference>
<dbReference type="AlphaFoldDB" id="A0A1F8BNL9"/>
<dbReference type="Gene3D" id="3.40.50.150">
    <property type="entry name" value="Vaccinia Virus protein VP39"/>
    <property type="match status" value="1"/>
</dbReference>